<dbReference type="InterPro" id="IPR036864">
    <property type="entry name" value="Zn2-C6_fun-type_DNA-bd_sf"/>
</dbReference>
<dbReference type="InterPro" id="IPR051089">
    <property type="entry name" value="prtT"/>
</dbReference>
<evidence type="ECO:0000256" key="4">
    <source>
        <dbReference type="ARBA" id="ARBA00023015"/>
    </source>
</evidence>
<evidence type="ECO:0000256" key="6">
    <source>
        <dbReference type="ARBA" id="ARBA00023163"/>
    </source>
</evidence>
<evidence type="ECO:0000256" key="1">
    <source>
        <dbReference type="ARBA" id="ARBA00004123"/>
    </source>
</evidence>
<dbReference type="AlphaFoldDB" id="A0A0G4P650"/>
<sequence>MPPDRGRASRACTSCRKQKTRCYEAGIPGRACMRCDRLHQSCSLVQIIASEEEAVVPASGTDARLERLEKTVATLLDRLGEGPAKTPGHESSRTTPAQTSPGSGGVYKDAESSAAPIMVIRDLATDNAIKPMSDARSLGVVLDDLISPDLALTLITIFLEYYGRWVLFDPNCEPSELLRRVKKSSLLFCACSLIAVRHISEELAASLAPKLYEYARSLASTTLLVAPQPIEFFQATLILSMWSTTVGQVPLSIDSWLLSGFALQHSHSSPLFTAVTTQSHPPNRLDEETMNNCYLWNHLCLAHMHYCVGTSRRSMLQPWQIERCRAIISSDHAINFEVRMVAEIYLYWTVYEHLIQESVDLLKSVAALQDWRRKWEFVLEQPRSQFLSMGFHFSHLLLYEHALKAKSSRAREPIVSEMIRHATAIVQLAMDTVDERTRHLTDHIYHMITFAAIVICRLLNAYQEQVSSTHNIDELELLVRDLVQWLYCIGLPCHAAHTLGNIITKVHQKLRPHIELPLANPQPDELLGELNNYYFPEFLGLGISATGDWDLMSNMGLFPESPSIPGRPD</sequence>
<dbReference type="GO" id="GO:0005634">
    <property type="term" value="C:nucleus"/>
    <property type="evidence" value="ECO:0007669"/>
    <property type="project" value="UniProtKB-SubCell"/>
</dbReference>
<keyword evidence="6" id="KW-0804">Transcription</keyword>
<evidence type="ECO:0000256" key="8">
    <source>
        <dbReference type="ARBA" id="ARBA00038134"/>
    </source>
</evidence>
<evidence type="ECO:0000256" key="10">
    <source>
        <dbReference type="ARBA" id="ARBA00042461"/>
    </source>
</evidence>
<evidence type="ECO:0000256" key="3">
    <source>
        <dbReference type="ARBA" id="ARBA00022833"/>
    </source>
</evidence>
<reference evidence="13 14" key="1">
    <citation type="journal article" date="2014" name="Nat. Commun.">
        <title>Multiple recent horizontal transfers of a large genomic region in cheese making fungi.</title>
        <authorList>
            <person name="Cheeseman K."/>
            <person name="Ropars J."/>
            <person name="Renault P."/>
            <person name="Dupont J."/>
            <person name="Gouzy J."/>
            <person name="Branca A."/>
            <person name="Abraham A.L."/>
            <person name="Ceppi M."/>
            <person name="Conseiller E."/>
            <person name="Debuchy R."/>
            <person name="Malagnac F."/>
            <person name="Goarin A."/>
            <person name="Silar P."/>
            <person name="Lacoste S."/>
            <person name="Sallet E."/>
            <person name="Bensimon A."/>
            <person name="Giraud T."/>
            <person name="Brygoo Y."/>
        </authorList>
    </citation>
    <scope>NUCLEOTIDE SEQUENCE [LARGE SCALE GENOMIC DNA]</scope>
    <source>
        <strain evidence="14">FM 013</strain>
    </source>
</reference>
<comment type="subcellular location">
    <subcellularLocation>
        <location evidence="1">Nucleus</location>
    </subcellularLocation>
</comment>
<dbReference type="SUPFAM" id="SSF57701">
    <property type="entry name" value="Zn2/Cys6 DNA-binding domain"/>
    <property type="match status" value="1"/>
</dbReference>
<keyword evidence="14" id="KW-1185">Reference proteome</keyword>
<dbReference type="GO" id="GO:0008270">
    <property type="term" value="F:zinc ion binding"/>
    <property type="evidence" value="ECO:0007669"/>
    <property type="project" value="InterPro"/>
</dbReference>
<proteinExistence type="inferred from homology"/>
<keyword evidence="4" id="KW-0805">Transcription regulation</keyword>
<evidence type="ECO:0000313" key="14">
    <source>
        <dbReference type="Proteomes" id="UP000053732"/>
    </source>
</evidence>
<keyword evidence="5" id="KW-0238">DNA-binding</keyword>
<evidence type="ECO:0000259" key="12">
    <source>
        <dbReference type="PROSITE" id="PS50048"/>
    </source>
</evidence>
<evidence type="ECO:0000256" key="11">
    <source>
        <dbReference type="SAM" id="MobiDB-lite"/>
    </source>
</evidence>
<evidence type="ECO:0000256" key="9">
    <source>
        <dbReference type="ARBA" id="ARBA00041135"/>
    </source>
</evidence>
<dbReference type="STRING" id="1429867.A0A0G4P650"/>
<dbReference type="PANTHER" id="PTHR31845">
    <property type="entry name" value="FINGER DOMAIN PROTEIN, PUTATIVE-RELATED"/>
    <property type="match status" value="1"/>
</dbReference>
<comment type="similarity">
    <text evidence="8">Belongs to the prtT family.</text>
</comment>
<dbReference type="GO" id="GO:0000976">
    <property type="term" value="F:transcription cis-regulatory region binding"/>
    <property type="evidence" value="ECO:0007669"/>
    <property type="project" value="TreeGrafter"/>
</dbReference>
<keyword evidence="3" id="KW-0862">Zinc</keyword>
<evidence type="ECO:0000256" key="5">
    <source>
        <dbReference type="ARBA" id="ARBA00023125"/>
    </source>
</evidence>
<dbReference type="EMBL" id="HG793139">
    <property type="protein sequence ID" value="CRL21783.1"/>
    <property type="molecule type" value="Genomic_DNA"/>
</dbReference>
<accession>A0A0G4P650</accession>
<dbReference type="PROSITE" id="PS50048">
    <property type="entry name" value="ZN2_CY6_FUNGAL_2"/>
    <property type="match status" value="1"/>
</dbReference>
<dbReference type="PROSITE" id="PS00463">
    <property type="entry name" value="ZN2_CY6_FUNGAL_1"/>
    <property type="match status" value="1"/>
</dbReference>
<feature type="domain" description="Zn(2)-C6 fungal-type" evidence="12">
    <location>
        <begin position="11"/>
        <end position="44"/>
    </location>
</feature>
<dbReference type="CDD" id="cd00067">
    <property type="entry name" value="GAL4"/>
    <property type="match status" value="1"/>
</dbReference>
<dbReference type="Gene3D" id="4.10.240.10">
    <property type="entry name" value="Zn(2)-C6 fungal-type DNA-binding domain"/>
    <property type="match status" value="1"/>
</dbReference>
<dbReference type="Proteomes" id="UP000053732">
    <property type="component" value="Unassembled WGS sequence"/>
</dbReference>
<keyword evidence="2" id="KW-0479">Metal-binding</keyword>
<dbReference type="PANTHER" id="PTHR31845:SF34">
    <property type="entry name" value="TRANSCRIPTIONAL ACTIVATOR OF PROTEASES PRTT"/>
    <property type="match status" value="1"/>
</dbReference>
<feature type="region of interest" description="Disordered" evidence="11">
    <location>
        <begin position="78"/>
        <end position="109"/>
    </location>
</feature>
<name>A0A0G4P650_PENC3</name>
<keyword evidence="7" id="KW-0539">Nucleus</keyword>
<protein>
    <recommendedName>
        <fullName evidence="9">Transcriptional activator of proteases prtT</fullName>
    </recommendedName>
    <alternativeName>
        <fullName evidence="10">Zn(2)-C6 zinc finger-containing protein prtT</fullName>
    </alternativeName>
</protein>
<gene>
    <name evidence="13" type="ORF">PCAMFM013_S006g000323</name>
</gene>
<organism evidence="13 14">
    <name type="scientific">Penicillium camemberti (strain FM 013)</name>
    <dbReference type="NCBI Taxonomy" id="1429867"/>
    <lineage>
        <taxon>Eukaryota</taxon>
        <taxon>Fungi</taxon>
        <taxon>Dikarya</taxon>
        <taxon>Ascomycota</taxon>
        <taxon>Pezizomycotina</taxon>
        <taxon>Eurotiomycetes</taxon>
        <taxon>Eurotiomycetidae</taxon>
        <taxon>Eurotiales</taxon>
        <taxon>Aspergillaceae</taxon>
        <taxon>Penicillium</taxon>
    </lineage>
</organism>
<dbReference type="InterPro" id="IPR001138">
    <property type="entry name" value="Zn2Cys6_DnaBD"/>
</dbReference>
<evidence type="ECO:0000256" key="7">
    <source>
        <dbReference type="ARBA" id="ARBA00023242"/>
    </source>
</evidence>
<evidence type="ECO:0000313" key="13">
    <source>
        <dbReference type="EMBL" id="CRL21783.1"/>
    </source>
</evidence>
<evidence type="ECO:0000256" key="2">
    <source>
        <dbReference type="ARBA" id="ARBA00022723"/>
    </source>
</evidence>
<dbReference type="GO" id="GO:0000981">
    <property type="term" value="F:DNA-binding transcription factor activity, RNA polymerase II-specific"/>
    <property type="evidence" value="ECO:0007669"/>
    <property type="project" value="InterPro"/>
</dbReference>